<organism evidence="8 9">
    <name type="scientific">Dulcicalothrix desertica PCC 7102</name>
    <dbReference type="NCBI Taxonomy" id="232991"/>
    <lineage>
        <taxon>Bacteria</taxon>
        <taxon>Bacillati</taxon>
        <taxon>Cyanobacteriota</taxon>
        <taxon>Cyanophyceae</taxon>
        <taxon>Nostocales</taxon>
        <taxon>Calotrichaceae</taxon>
        <taxon>Dulcicalothrix</taxon>
    </lineage>
</organism>
<evidence type="ECO:0000256" key="3">
    <source>
        <dbReference type="ARBA" id="ARBA00022884"/>
    </source>
</evidence>
<comment type="caution">
    <text evidence="8">The sequence shown here is derived from an EMBL/GenBank/DDBJ whole genome shotgun (WGS) entry which is preliminary data.</text>
</comment>
<dbReference type="PANTHER" id="PTHR11078">
    <property type="entry name" value="N UTILIZATION SUBSTANCE PROTEIN B-RELATED"/>
    <property type="match status" value="1"/>
</dbReference>
<keyword evidence="4 6" id="KW-0805">Transcription regulation</keyword>
<evidence type="ECO:0000313" key="9">
    <source>
        <dbReference type="Proteomes" id="UP000271624"/>
    </source>
</evidence>
<dbReference type="GO" id="GO:0031564">
    <property type="term" value="P:transcription antitermination"/>
    <property type="evidence" value="ECO:0007669"/>
    <property type="project" value="UniProtKB-KW"/>
</dbReference>
<dbReference type="InterPro" id="IPR006027">
    <property type="entry name" value="NusB_RsmB_TIM44"/>
</dbReference>
<evidence type="ECO:0000256" key="6">
    <source>
        <dbReference type="HAMAP-Rule" id="MF_00073"/>
    </source>
</evidence>
<reference evidence="8" key="2">
    <citation type="journal article" date="2019" name="Genome Biol. Evol.">
        <title>Day and night: Metabolic profiles and evolutionary relationships of six axenic non-marine cyanobacteria.</title>
        <authorList>
            <person name="Will S.E."/>
            <person name="Henke P."/>
            <person name="Boedeker C."/>
            <person name="Huang S."/>
            <person name="Brinkmann H."/>
            <person name="Rohde M."/>
            <person name="Jarek M."/>
            <person name="Friedl T."/>
            <person name="Seufert S."/>
            <person name="Schumacher M."/>
            <person name="Overmann J."/>
            <person name="Neumann-Schaal M."/>
            <person name="Petersen J."/>
        </authorList>
    </citation>
    <scope>NUCLEOTIDE SEQUENCE [LARGE SCALE GENOMIC DNA]</scope>
    <source>
        <strain evidence="8">PCC 7102</strain>
    </source>
</reference>
<dbReference type="EMBL" id="RSCL01000002">
    <property type="protein sequence ID" value="RUT09052.1"/>
    <property type="molecule type" value="Genomic_DNA"/>
</dbReference>
<dbReference type="Pfam" id="PF01029">
    <property type="entry name" value="NusB"/>
    <property type="match status" value="1"/>
</dbReference>
<dbReference type="GO" id="GO:0006353">
    <property type="term" value="P:DNA-templated transcription termination"/>
    <property type="evidence" value="ECO:0007669"/>
    <property type="project" value="UniProtKB-UniRule"/>
</dbReference>
<evidence type="ECO:0000256" key="4">
    <source>
        <dbReference type="ARBA" id="ARBA00023015"/>
    </source>
</evidence>
<dbReference type="PANTHER" id="PTHR11078:SF3">
    <property type="entry name" value="ANTITERMINATION NUSB DOMAIN-CONTAINING PROTEIN"/>
    <property type="match status" value="1"/>
</dbReference>
<evidence type="ECO:0000256" key="1">
    <source>
        <dbReference type="ARBA" id="ARBA00005952"/>
    </source>
</evidence>
<evidence type="ECO:0000259" key="7">
    <source>
        <dbReference type="Pfam" id="PF01029"/>
    </source>
</evidence>
<accession>A0A3S1BC65</accession>
<dbReference type="GO" id="GO:0003723">
    <property type="term" value="F:RNA binding"/>
    <property type="evidence" value="ECO:0007669"/>
    <property type="project" value="UniProtKB-UniRule"/>
</dbReference>
<evidence type="ECO:0000256" key="5">
    <source>
        <dbReference type="ARBA" id="ARBA00023163"/>
    </source>
</evidence>
<dbReference type="GO" id="GO:0005829">
    <property type="term" value="C:cytosol"/>
    <property type="evidence" value="ECO:0007669"/>
    <property type="project" value="TreeGrafter"/>
</dbReference>
<name>A0A3S1BC65_9CYAN</name>
<dbReference type="SUPFAM" id="SSF48013">
    <property type="entry name" value="NusB-like"/>
    <property type="match status" value="1"/>
</dbReference>
<reference evidence="8" key="1">
    <citation type="submission" date="2018-12" db="EMBL/GenBank/DDBJ databases">
        <authorList>
            <person name="Will S."/>
            <person name="Neumann-Schaal M."/>
            <person name="Henke P."/>
        </authorList>
    </citation>
    <scope>NUCLEOTIDE SEQUENCE</scope>
    <source>
        <strain evidence="8">PCC 7102</strain>
    </source>
</reference>
<dbReference type="Gene3D" id="1.10.940.10">
    <property type="entry name" value="NusB-like"/>
    <property type="match status" value="1"/>
</dbReference>
<evidence type="ECO:0000256" key="2">
    <source>
        <dbReference type="ARBA" id="ARBA00022814"/>
    </source>
</evidence>
<dbReference type="CDD" id="cd00619">
    <property type="entry name" value="Terminator_NusB"/>
    <property type="match status" value="1"/>
</dbReference>
<dbReference type="NCBIfam" id="TIGR01951">
    <property type="entry name" value="nusB"/>
    <property type="match status" value="1"/>
</dbReference>
<dbReference type="AlphaFoldDB" id="A0A3S1BC65"/>
<evidence type="ECO:0000313" key="8">
    <source>
        <dbReference type="EMBL" id="RUT09052.1"/>
    </source>
</evidence>
<proteinExistence type="inferred from homology"/>
<protein>
    <recommendedName>
        <fullName evidence="6">Transcription antitermination protein NusB</fullName>
    </recommendedName>
    <alternativeName>
        <fullName evidence="6">Antitermination factor NusB</fullName>
    </alternativeName>
</protein>
<keyword evidence="2 6" id="KW-0889">Transcription antitermination</keyword>
<comment type="function">
    <text evidence="6">Involved in transcription antitermination. Required for transcription of ribosomal RNA (rRNA) genes. Binds specifically to the boxA antiterminator sequence of the ribosomal RNA (rrn) operons.</text>
</comment>
<dbReference type="RefSeq" id="WP_019492727.1">
    <property type="nucleotide sequence ID" value="NZ_RSCL01000002.1"/>
</dbReference>
<dbReference type="InterPro" id="IPR011605">
    <property type="entry name" value="NusB_fam"/>
</dbReference>
<dbReference type="HAMAP" id="MF_00073">
    <property type="entry name" value="NusB"/>
    <property type="match status" value="1"/>
</dbReference>
<dbReference type="Proteomes" id="UP000271624">
    <property type="component" value="Unassembled WGS sequence"/>
</dbReference>
<comment type="similarity">
    <text evidence="1 6">Belongs to the NusB family.</text>
</comment>
<gene>
    <name evidence="6 8" type="primary">nusB</name>
    <name evidence="8" type="ORF">DSM106972_011050</name>
</gene>
<dbReference type="OrthoDB" id="3528057at2"/>
<keyword evidence="9" id="KW-1185">Reference proteome</keyword>
<keyword evidence="3 6" id="KW-0694">RNA-binding</keyword>
<dbReference type="InterPro" id="IPR035926">
    <property type="entry name" value="NusB-like_sf"/>
</dbReference>
<feature type="domain" description="NusB/RsmB/TIM44" evidence="7">
    <location>
        <begin position="107"/>
        <end position="203"/>
    </location>
</feature>
<keyword evidence="5 6" id="KW-0804">Transcription</keyword>
<sequence length="217" mass="24668">MQERKPRQIARELALLCLSQLPTNPKKLNEEHLPKLVLAAVRTLRSEVQDTLDNAAGELQRSNDRLLTSETRASDLNTARTMLKEAVTYAQKAINQLGAAIEFPELIQLANQDKDVARYAIDIVRTVNENQTLIDEEISQALVDWQVNRLAQIDRDILRIAVAEMLFLQLDERMAINEAVELAKRYSEADGHRFINGVLRRVTESKSELSLQKIKGR</sequence>